<sequence length="203" mass="22654">MTLMTERPTISGTEPDSFEDLLDVLDELNLRDGFKAEIYRGKIVVSPWSKGYYHRVMKQVCEQLRPFLPEDHCLSIGPFLYVFPGDESAYGPDIHAAPSRAFETESNHLDGEALVFVAELTSPSTRDDDLTDKVTVYGRAGVPVYLLLDMQAKQSTVFWTPSATGYESHCTRPFGEDLHIPKPFDCPLDTTGFHAPTTKPPAP</sequence>
<evidence type="ECO:0000313" key="2">
    <source>
        <dbReference type="EMBL" id="MER6267847.1"/>
    </source>
</evidence>
<keyword evidence="2" id="KW-0540">Nuclease</keyword>
<comment type="caution">
    <text evidence="2">The sequence shown here is derived from an EMBL/GenBank/DDBJ whole genome shotgun (WGS) entry which is preliminary data.</text>
</comment>
<dbReference type="Gene3D" id="3.90.1570.10">
    <property type="entry name" value="tt1808, chain A"/>
    <property type="match status" value="1"/>
</dbReference>
<dbReference type="RefSeq" id="WP_351956504.1">
    <property type="nucleotide sequence ID" value="NZ_JBEOZM010000004.1"/>
</dbReference>
<proteinExistence type="predicted"/>
<name>A0ABV1TCS3_9ACTN</name>
<keyword evidence="2" id="KW-0378">Hydrolase</keyword>
<keyword evidence="2" id="KW-0255">Endonuclease</keyword>
<evidence type="ECO:0000259" key="1">
    <source>
        <dbReference type="Pfam" id="PF05685"/>
    </source>
</evidence>
<dbReference type="InterPro" id="IPR011335">
    <property type="entry name" value="Restrct_endonuc-II-like"/>
</dbReference>
<organism evidence="2 3">
    <name type="scientific">Streptomyces sp. 900105755</name>
    <dbReference type="NCBI Taxonomy" id="3154389"/>
    <lineage>
        <taxon>Bacteria</taxon>
        <taxon>Bacillati</taxon>
        <taxon>Actinomycetota</taxon>
        <taxon>Actinomycetes</taxon>
        <taxon>Kitasatosporales</taxon>
        <taxon>Streptomycetaceae</taxon>
        <taxon>Streptomyces</taxon>
    </lineage>
</organism>
<dbReference type="PANTHER" id="PTHR35400">
    <property type="entry name" value="SLR1083 PROTEIN"/>
    <property type="match status" value="1"/>
</dbReference>
<dbReference type="Pfam" id="PF05685">
    <property type="entry name" value="Uma2"/>
    <property type="match status" value="1"/>
</dbReference>
<accession>A0ABV1TCS3</accession>
<protein>
    <submittedName>
        <fullName evidence="2">Uma2 family endonuclease</fullName>
    </submittedName>
</protein>
<reference evidence="2 3" key="1">
    <citation type="submission" date="2024-06" db="EMBL/GenBank/DDBJ databases">
        <title>The Natural Products Discovery Center: Release of the First 8490 Sequenced Strains for Exploring Actinobacteria Biosynthetic Diversity.</title>
        <authorList>
            <person name="Kalkreuter E."/>
            <person name="Kautsar S.A."/>
            <person name="Yang D."/>
            <person name="Bader C.D."/>
            <person name="Teijaro C.N."/>
            <person name="Fluegel L."/>
            <person name="Davis C.M."/>
            <person name="Simpson J.R."/>
            <person name="Lauterbach L."/>
            <person name="Steele A.D."/>
            <person name="Gui C."/>
            <person name="Meng S."/>
            <person name="Li G."/>
            <person name="Viehrig K."/>
            <person name="Ye F."/>
            <person name="Su P."/>
            <person name="Kiefer A.F."/>
            <person name="Nichols A."/>
            <person name="Cepeda A.J."/>
            <person name="Yan W."/>
            <person name="Fan B."/>
            <person name="Jiang Y."/>
            <person name="Adhikari A."/>
            <person name="Zheng C.-J."/>
            <person name="Schuster L."/>
            <person name="Cowan T.M."/>
            <person name="Smanski M.J."/>
            <person name="Chevrette M.G."/>
            <person name="De Carvalho L.P.S."/>
            <person name="Shen B."/>
        </authorList>
    </citation>
    <scope>NUCLEOTIDE SEQUENCE [LARGE SCALE GENOMIC DNA]</scope>
    <source>
        <strain evidence="2 3">NPDC001694</strain>
    </source>
</reference>
<dbReference type="SUPFAM" id="SSF52980">
    <property type="entry name" value="Restriction endonuclease-like"/>
    <property type="match status" value="1"/>
</dbReference>
<keyword evidence="3" id="KW-1185">Reference proteome</keyword>
<evidence type="ECO:0000313" key="3">
    <source>
        <dbReference type="Proteomes" id="UP001490365"/>
    </source>
</evidence>
<dbReference type="CDD" id="cd06260">
    <property type="entry name" value="DUF820-like"/>
    <property type="match status" value="1"/>
</dbReference>
<dbReference type="GO" id="GO:0004519">
    <property type="term" value="F:endonuclease activity"/>
    <property type="evidence" value="ECO:0007669"/>
    <property type="project" value="UniProtKB-KW"/>
</dbReference>
<dbReference type="Proteomes" id="UP001490365">
    <property type="component" value="Unassembled WGS sequence"/>
</dbReference>
<dbReference type="EMBL" id="JBEOZM010000004">
    <property type="protein sequence ID" value="MER6267847.1"/>
    <property type="molecule type" value="Genomic_DNA"/>
</dbReference>
<feature type="domain" description="Putative restriction endonuclease" evidence="1">
    <location>
        <begin position="28"/>
        <end position="184"/>
    </location>
</feature>
<dbReference type="InterPro" id="IPR008538">
    <property type="entry name" value="Uma2"/>
</dbReference>
<dbReference type="PANTHER" id="PTHR35400:SF3">
    <property type="entry name" value="SLL1072 PROTEIN"/>
    <property type="match status" value="1"/>
</dbReference>
<dbReference type="InterPro" id="IPR012296">
    <property type="entry name" value="Nuclease_put_TT1808"/>
</dbReference>
<gene>
    <name evidence="2" type="ORF">ABT211_11170</name>
</gene>